<protein>
    <recommendedName>
        <fullName evidence="7">Major facilitator superfamily (MFS) profile domain-containing protein</fullName>
    </recommendedName>
</protein>
<dbReference type="Proteomes" id="UP000681722">
    <property type="component" value="Unassembled WGS sequence"/>
</dbReference>
<dbReference type="InterPro" id="IPR051068">
    <property type="entry name" value="MFS_Domain-Containing_Protein"/>
</dbReference>
<dbReference type="Proteomes" id="UP000663829">
    <property type="component" value="Unassembled WGS sequence"/>
</dbReference>
<dbReference type="PANTHER" id="PTHR23510">
    <property type="entry name" value="INNER MEMBRANE TRANSPORT PROTEIN YAJR"/>
    <property type="match status" value="1"/>
</dbReference>
<dbReference type="Pfam" id="PF07690">
    <property type="entry name" value="MFS_1"/>
    <property type="match status" value="2"/>
</dbReference>
<feature type="transmembrane region" description="Helical" evidence="6">
    <location>
        <begin position="407"/>
        <end position="432"/>
    </location>
</feature>
<evidence type="ECO:0000256" key="2">
    <source>
        <dbReference type="ARBA" id="ARBA00022692"/>
    </source>
</evidence>
<dbReference type="EMBL" id="CAJOBC010007750">
    <property type="protein sequence ID" value="CAF3941816.1"/>
    <property type="molecule type" value="Genomic_DNA"/>
</dbReference>
<organism evidence="9 12">
    <name type="scientific">Didymodactylos carnosus</name>
    <dbReference type="NCBI Taxonomy" id="1234261"/>
    <lineage>
        <taxon>Eukaryota</taxon>
        <taxon>Metazoa</taxon>
        <taxon>Spiralia</taxon>
        <taxon>Gnathifera</taxon>
        <taxon>Rotifera</taxon>
        <taxon>Eurotatoria</taxon>
        <taxon>Bdelloidea</taxon>
        <taxon>Philodinida</taxon>
        <taxon>Philodinidae</taxon>
        <taxon>Didymodactylos</taxon>
    </lineage>
</organism>
<feature type="transmembrane region" description="Helical" evidence="6">
    <location>
        <begin position="470"/>
        <end position="491"/>
    </location>
</feature>
<evidence type="ECO:0000256" key="1">
    <source>
        <dbReference type="ARBA" id="ARBA00004141"/>
    </source>
</evidence>
<comment type="caution">
    <text evidence="9">The sequence shown here is derived from an EMBL/GenBank/DDBJ whole genome shotgun (WGS) entry which is preliminary data.</text>
</comment>
<dbReference type="PANTHER" id="PTHR23510:SF16">
    <property type="entry name" value="MAJOR FACILITATOR SUPERFAMILY (MFS) PROFILE DOMAIN-CONTAINING PROTEIN"/>
    <property type="match status" value="1"/>
</dbReference>
<comment type="subcellular location">
    <subcellularLocation>
        <location evidence="1">Membrane</location>
        <topology evidence="1">Multi-pass membrane protein</topology>
    </subcellularLocation>
</comment>
<dbReference type="Proteomes" id="UP000682733">
    <property type="component" value="Unassembled WGS sequence"/>
</dbReference>
<feature type="transmembrane region" description="Helical" evidence="6">
    <location>
        <begin position="203"/>
        <end position="225"/>
    </location>
</feature>
<dbReference type="GO" id="GO:0016020">
    <property type="term" value="C:membrane"/>
    <property type="evidence" value="ECO:0007669"/>
    <property type="project" value="UniProtKB-SubCell"/>
</dbReference>
<dbReference type="InterPro" id="IPR036259">
    <property type="entry name" value="MFS_trans_sf"/>
</dbReference>
<sequence>MNTDHINYQQQLQQSVNDEQEYQQAPKNSKPVEQNSDIKNEAIFNGNHTIISSKDDMRNDETDTLTYQSRRERTTTLIVIGCISLLTGIDYAIILPTAWGYIKQYMQFHYGGVVMGLLLSVFALSGAIAGIILGYLTDKGYRLKRLVIISLLFKIVGNILYFLGINIYFIILSRLIAGIGMGVVPPLLAELSRRSTPKTRTQLLSKILACRQIGLLFGPCFTIILKQMNFKIGAKQVTMYNSPGLIMAILWFILEFITIFFFFDLPRATTSEFGDGTVNSTVAANHNDSTTVSSMLRKCYDICKKPAILVLLVASFVTYFNQTALETTLTPFTSYQFNWKELQVSILFAVAGIEITVVYIILHYASKRCADRTILLFGFVVLGIACTIAVIILPFTERGSTKLLPVFLLFVALDILALPLLAVTSTSIFTQLIRNENQGLGQGLQRFIINTATVIGPLYAGSLLVLKTPLTMLCIMLAIVVFATLLIIAVYNKFKPQHNQEEASALIRQSP</sequence>
<dbReference type="AlphaFoldDB" id="A0A814UPS9"/>
<dbReference type="GO" id="GO:0022857">
    <property type="term" value="F:transmembrane transporter activity"/>
    <property type="evidence" value="ECO:0007669"/>
    <property type="project" value="InterPro"/>
</dbReference>
<reference evidence="9" key="1">
    <citation type="submission" date="2021-02" db="EMBL/GenBank/DDBJ databases">
        <authorList>
            <person name="Nowell W R."/>
        </authorList>
    </citation>
    <scope>NUCLEOTIDE SEQUENCE</scope>
</reference>
<feature type="transmembrane region" description="Helical" evidence="6">
    <location>
        <begin position="444"/>
        <end position="464"/>
    </location>
</feature>
<dbReference type="EMBL" id="CAJOBA010007273">
    <property type="protein sequence ID" value="CAF3797584.1"/>
    <property type="molecule type" value="Genomic_DNA"/>
</dbReference>
<feature type="transmembrane region" description="Helical" evidence="6">
    <location>
        <begin position="146"/>
        <end position="163"/>
    </location>
</feature>
<dbReference type="SUPFAM" id="SSF103473">
    <property type="entry name" value="MFS general substrate transporter"/>
    <property type="match status" value="1"/>
</dbReference>
<accession>A0A814UPS9</accession>
<evidence type="ECO:0000313" key="9">
    <source>
        <dbReference type="EMBL" id="CAF1177683.1"/>
    </source>
</evidence>
<feature type="transmembrane region" description="Helical" evidence="6">
    <location>
        <begin position="169"/>
        <end position="191"/>
    </location>
</feature>
<gene>
    <name evidence="9" type="ORF">GPM918_LOCUS22529</name>
    <name evidence="8" type="ORF">OVA965_LOCUS15896</name>
    <name evidence="11" type="ORF">SRO942_LOCUS22527</name>
    <name evidence="10" type="ORF">TMI583_LOCUS15910</name>
</gene>
<keyword evidence="2 6" id="KW-0812">Transmembrane</keyword>
<keyword evidence="4 6" id="KW-0472">Membrane</keyword>
<dbReference type="PROSITE" id="PS50850">
    <property type="entry name" value="MFS"/>
    <property type="match status" value="1"/>
</dbReference>
<evidence type="ECO:0000313" key="10">
    <source>
        <dbReference type="EMBL" id="CAF3797584.1"/>
    </source>
</evidence>
<keyword evidence="12" id="KW-1185">Reference proteome</keyword>
<evidence type="ECO:0000256" key="4">
    <source>
        <dbReference type="ARBA" id="ARBA00023136"/>
    </source>
</evidence>
<dbReference type="InterPro" id="IPR011701">
    <property type="entry name" value="MFS"/>
</dbReference>
<evidence type="ECO:0000313" key="8">
    <source>
        <dbReference type="EMBL" id="CAF1029115.1"/>
    </source>
</evidence>
<dbReference type="EMBL" id="CAJNOQ010007750">
    <property type="protein sequence ID" value="CAF1177683.1"/>
    <property type="molecule type" value="Genomic_DNA"/>
</dbReference>
<evidence type="ECO:0000256" key="6">
    <source>
        <dbReference type="SAM" id="Phobius"/>
    </source>
</evidence>
<proteinExistence type="predicted"/>
<feature type="region of interest" description="Disordered" evidence="5">
    <location>
        <begin position="1"/>
        <end position="37"/>
    </location>
</feature>
<feature type="transmembrane region" description="Helical" evidence="6">
    <location>
        <begin position="342"/>
        <end position="362"/>
    </location>
</feature>
<evidence type="ECO:0000313" key="11">
    <source>
        <dbReference type="EMBL" id="CAF3941816.1"/>
    </source>
</evidence>
<evidence type="ECO:0000313" key="12">
    <source>
        <dbReference type="Proteomes" id="UP000663829"/>
    </source>
</evidence>
<name>A0A814UPS9_9BILA</name>
<evidence type="ECO:0000256" key="5">
    <source>
        <dbReference type="SAM" id="MobiDB-lite"/>
    </source>
</evidence>
<dbReference type="EMBL" id="CAJNOK010007260">
    <property type="protein sequence ID" value="CAF1029115.1"/>
    <property type="molecule type" value="Genomic_DNA"/>
</dbReference>
<dbReference type="Proteomes" id="UP000677228">
    <property type="component" value="Unassembled WGS sequence"/>
</dbReference>
<feature type="transmembrane region" description="Helical" evidence="6">
    <location>
        <begin position="77"/>
        <end position="102"/>
    </location>
</feature>
<keyword evidence="3 6" id="KW-1133">Transmembrane helix</keyword>
<feature type="domain" description="Major facilitator superfamily (MFS) profile" evidence="7">
    <location>
        <begin position="76"/>
        <end position="495"/>
    </location>
</feature>
<feature type="transmembrane region" description="Helical" evidence="6">
    <location>
        <begin position="108"/>
        <end position="134"/>
    </location>
</feature>
<evidence type="ECO:0000259" key="7">
    <source>
        <dbReference type="PROSITE" id="PS50850"/>
    </source>
</evidence>
<feature type="transmembrane region" description="Helical" evidence="6">
    <location>
        <begin position="374"/>
        <end position="395"/>
    </location>
</feature>
<dbReference type="Gene3D" id="1.20.1250.20">
    <property type="entry name" value="MFS general substrate transporter like domains"/>
    <property type="match status" value="1"/>
</dbReference>
<evidence type="ECO:0000256" key="3">
    <source>
        <dbReference type="ARBA" id="ARBA00022989"/>
    </source>
</evidence>
<feature type="transmembrane region" description="Helical" evidence="6">
    <location>
        <begin position="245"/>
        <end position="263"/>
    </location>
</feature>
<feature type="transmembrane region" description="Helical" evidence="6">
    <location>
        <begin position="306"/>
        <end position="322"/>
    </location>
</feature>
<dbReference type="OrthoDB" id="370281at2759"/>
<dbReference type="InterPro" id="IPR020846">
    <property type="entry name" value="MFS_dom"/>
</dbReference>